<reference evidence="2" key="1">
    <citation type="submission" date="2024-04" db="EMBL/GenBank/DDBJ databases">
        <authorList>
            <consortium name="Molecular Ecology Group"/>
        </authorList>
    </citation>
    <scope>NUCLEOTIDE SEQUENCE</scope>
</reference>
<accession>A0AAV2N504</accession>
<name>A0AAV2N504_9HYME</name>
<evidence type="ECO:0000313" key="3">
    <source>
        <dbReference type="Proteomes" id="UP001497644"/>
    </source>
</evidence>
<proteinExistence type="predicted"/>
<gene>
    <name evidence="2" type="ORF">LPLAT_LOCUS1307</name>
</gene>
<keyword evidence="3" id="KW-1185">Reference proteome</keyword>
<dbReference type="EMBL" id="OZ034833">
    <property type="protein sequence ID" value="CAL1674752.1"/>
    <property type="molecule type" value="Genomic_DNA"/>
</dbReference>
<feature type="region of interest" description="Disordered" evidence="1">
    <location>
        <begin position="1"/>
        <end position="32"/>
    </location>
</feature>
<dbReference type="AlphaFoldDB" id="A0AAV2N504"/>
<evidence type="ECO:0000256" key="1">
    <source>
        <dbReference type="SAM" id="MobiDB-lite"/>
    </source>
</evidence>
<protein>
    <submittedName>
        <fullName evidence="2">Uncharacterized protein</fullName>
    </submittedName>
</protein>
<dbReference type="Proteomes" id="UP001497644">
    <property type="component" value="Chromosome 10"/>
</dbReference>
<evidence type="ECO:0000313" key="2">
    <source>
        <dbReference type="EMBL" id="CAL1674752.1"/>
    </source>
</evidence>
<sequence>MLRQVSLVESATDRMTKKEDEARKVGADPNGGSVILSSRNRIRLVEERSLCGLPEILGSAPKVRWQGNPRRYPNVT</sequence>
<organism evidence="2 3">
    <name type="scientific">Lasius platythorax</name>
    <dbReference type="NCBI Taxonomy" id="488582"/>
    <lineage>
        <taxon>Eukaryota</taxon>
        <taxon>Metazoa</taxon>
        <taxon>Ecdysozoa</taxon>
        <taxon>Arthropoda</taxon>
        <taxon>Hexapoda</taxon>
        <taxon>Insecta</taxon>
        <taxon>Pterygota</taxon>
        <taxon>Neoptera</taxon>
        <taxon>Endopterygota</taxon>
        <taxon>Hymenoptera</taxon>
        <taxon>Apocrita</taxon>
        <taxon>Aculeata</taxon>
        <taxon>Formicoidea</taxon>
        <taxon>Formicidae</taxon>
        <taxon>Formicinae</taxon>
        <taxon>Lasius</taxon>
        <taxon>Lasius</taxon>
    </lineage>
</organism>
<feature type="compositionally biased region" description="Basic and acidic residues" evidence="1">
    <location>
        <begin position="11"/>
        <end position="26"/>
    </location>
</feature>